<feature type="chain" id="PRO_5011640544" description="Cytochrome b562" evidence="1">
    <location>
        <begin position="25"/>
        <end position="142"/>
    </location>
</feature>
<keyword evidence="3" id="KW-1185">Reference proteome</keyword>
<keyword evidence="1" id="KW-0732">Signal</keyword>
<dbReference type="OrthoDB" id="6227457at2"/>
<sequence length="142" mass="16170">MKVKMIMTRFTIALVACFSCLSLANSPNNQGQGFDLNTHRYMAMYEMHLIAKPQLKQLNSFANLLAVSEIQRFTPLPVTPEKEERSMSFYEQAALFNDKLQQFLASFSSNSVLDQKEMFAKPAVAKPKVKKQSECKKANYMS</sequence>
<gene>
    <name evidence="2" type="ORF">SAMN05660429_00681</name>
</gene>
<feature type="signal peptide" evidence="1">
    <location>
        <begin position="1"/>
        <end position="24"/>
    </location>
</feature>
<proteinExistence type="predicted"/>
<evidence type="ECO:0008006" key="4">
    <source>
        <dbReference type="Google" id="ProtNLM"/>
    </source>
</evidence>
<dbReference type="RefSeq" id="WP_093327699.1">
    <property type="nucleotide sequence ID" value="NZ_AP027363.1"/>
</dbReference>
<dbReference type="AlphaFoldDB" id="A0A1I0AG85"/>
<evidence type="ECO:0000256" key="1">
    <source>
        <dbReference type="SAM" id="SignalP"/>
    </source>
</evidence>
<dbReference type="EMBL" id="FOHK01000003">
    <property type="protein sequence ID" value="SES92701.1"/>
    <property type="molecule type" value="Genomic_DNA"/>
</dbReference>
<evidence type="ECO:0000313" key="3">
    <source>
        <dbReference type="Proteomes" id="UP000199308"/>
    </source>
</evidence>
<reference evidence="2 3" key="1">
    <citation type="submission" date="2016-10" db="EMBL/GenBank/DDBJ databases">
        <authorList>
            <person name="de Groot N.N."/>
        </authorList>
    </citation>
    <scope>NUCLEOTIDE SEQUENCE [LARGE SCALE GENOMIC DNA]</scope>
    <source>
        <strain evidence="2 3">DSM 19706</strain>
    </source>
</reference>
<dbReference type="Proteomes" id="UP000199308">
    <property type="component" value="Unassembled WGS sequence"/>
</dbReference>
<organism evidence="2 3">
    <name type="scientific">Thalassotalea agarivorans</name>
    <name type="common">Thalassomonas agarivorans</name>
    <dbReference type="NCBI Taxonomy" id="349064"/>
    <lineage>
        <taxon>Bacteria</taxon>
        <taxon>Pseudomonadati</taxon>
        <taxon>Pseudomonadota</taxon>
        <taxon>Gammaproteobacteria</taxon>
        <taxon>Alteromonadales</taxon>
        <taxon>Colwelliaceae</taxon>
        <taxon>Thalassotalea</taxon>
    </lineage>
</organism>
<dbReference type="STRING" id="349064.SAMN05660429_00681"/>
<accession>A0A1I0AG85</accession>
<evidence type="ECO:0000313" key="2">
    <source>
        <dbReference type="EMBL" id="SES92701.1"/>
    </source>
</evidence>
<protein>
    <recommendedName>
        <fullName evidence="4">Cytochrome b562</fullName>
    </recommendedName>
</protein>
<name>A0A1I0AG85_THASX</name>